<dbReference type="InterPro" id="IPR003594">
    <property type="entry name" value="HATPase_dom"/>
</dbReference>
<dbReference type="Gene3D" id="3.30.565.10">
    <property type="entry name" value="Histidine kinase-like ATPase, C-terminal domain"/>
    <property type="match status" value="1"/>
</dbReference>
<feature type="transmembrane region" description="Helical" evidence="13">
    <location>
        <begin position="436"/>
        <end position="454"/>
    </location>
</feature>
<feature type="domain" description="Histidine kinase" evidence="14">
    <location>
        <begin position="647"/>
        <end position="866"/>
    </location>
</feature>
<feature type="transmembrane region" description="Helical" evidence="13">
    <location>
        <begin position="325"/>
        <end position="352"/>
    </location>
</feature>
<evidence type="ECO:0000256" key="1">
    <source>
        <dbReference type="ARBA" id="ARBA00000085"/>
    </source>
</evidence>
<evidence type="ECO:0000256" key="11">
    <source>
        <dbReference type="ARBA" id="ARBA00023012"/>
    </source>
</evidence>
<dbReference type="InterPro" id="IPR003661">
    <property type="entry name" value="HisK_dim/P_dom"/>
</dbReference>
<dbReference type="PRINTS" id="PR00344">
    <property type="entry name" value="BCTRLSENSOR"/>
</dbReference>
<feature type="transmembrane region" description="Helical" evidence="13">
    <location>
        <begin position="242"/>
        <end position="260"/>
    </location>
</feature>
<dbReference type="Gene3D" id="1.20.1730.10">
    <property type="entry name" value="Sodium/glucose cotransporter"/>
    <property type="match status" value="1"/>
</dbReference>
<dbReference type="SMART" id="SM00388">
    <property type="entry name" value="HisKA"/>
    <property type="match status" value="1"/>
</dbReference>
<dbReference type="InterPro" id="IPR005467">
    <property type="entry name" value="His_kinase_dom"/>
</dbReference>
<keyword evidence="6" id="KW-0597">Phosphoprotein</keyword>
<evidence type="ECO:0000313" key="16">
    <source>
        <dbReference type="Proteomes" id="UP001597145"/>
    </source>
</evidence>
<dbReference type="EC" id="2.7.13.3" evidence="5"/>
<dbReference type="Pfam" id="PF02518">
    <property type="entry name" value="HATPase_c"/>
    <property type="match status" value="1"/>
</dbReference>
<dbReference type="PROSITE" id="PS50109">
    <property type="entry name" value="HIS_KIN"/>
    <property type="match status" value="1"/>
</dbReference>
<evidence type="ECO:0000256" key="6">
    <source>
        <dbReference type="ARBA" id="ARBA00022553"/>
    </source>
</evidence>
<proteinExistence type="inferred from homology"/>
<feature type="transmembrane region" description="Helical" evidence="13">
    <location>
        <begin position="483"/>
        <end position="508"/>
    </location>
</feature>
<evidence type="ECO:0000256" key="7">
    <source>
        <dbReference type="ARBA" id="ARBA00022679"/>
    </source>
</evidence>
<keyword evidence="10 13" id="KW-1133">Transmembrane helix</keyword>
<keyword evidence="16" id="KW-1185">Reference proteome</keyword>
<keyword evidence="11" id="KW-0902">Two-component regulatory system</keyword>
<comment type="similarity">
    <text evidence="4">Belongs to the sodium:solute symporter (SSF) (TC 2.A.21) family.</text>
</comment>
<sequence>MVAAWVVVVVSLAYLGLLFGIAHYGTQRAAAGRSLISSGVVYALSLAVYATSWTYYGSVGRAATRGLEFLTIYLGPALMMACSAVVLQKIIRVSKRYHITSLSDFAAARYGNSRVLGGLVALIAVVGTVPYIALQLKAVSSTFRIVTGGEVSTADVPLLADTALYVALVLAVFAILFGTRHLDATERHEGMVAAIAFESVVKLVAFLAAGVFVTFGLFGGFVDLFDRAAAAQVLADVVNIGGYGNWFWLMVLSSFAVLLLPRQFQIGVVENVDERHVRTAAWLVPLYLLVINIFVVPIALAGLLVLGGTASPDTYVLALQQHGALALLVFVGGLSAATGMVIVETIALSTMVSNSLVVPLLLRRAGLVARRDLGRLVLLIRRITILVVLLLGFAFFRISGDALGLVDMGLVSFAAVAQFAPALLGGLWWKGGTRNGALVGLVAGIALWAYTLLLPELSKSGWVPESIVRDGPFGVALLRPQELFGLTGMGAVGGGVFWSLLVNVGLFVGVSLAGRPSPAEAGHAALFVDIDRQPPGPGTRFYRGSVPVAQLRDLLARFVGAGAATALVAEHAARAGATLADDAQADADLVRQVETALTGAVGPAAARALVASVVDEEPLGMTEVIELVGEAQHLRELDRLKDEFIATVTHELRTPLTSVRAFTEILRDNPGLPTAERARYLEIMATEAERLTRMVNQVLDLARLESGNARWRLTELDLSEVIDEAATATAQLFTDKRVALEVEKADPGPVVEADRDGVMQVLLNLLSNAVKVSPPSGGRVRIRLGTDDSAARIDVSDNGPGVPAADREVIFDRFRQGRPGARPSGTGLGLAISRRIVEQFGGTIAVSDCGGNGRGATFSVRLPVRRPVRRRRVQPSRTR</sequence>
<dbReference type="InterPro" id="IPR038377">
    <property type="entry name" value="Na/Glc_symporter_sf"/>
</dbReference>
<comment type="catalytic activity">
    <reaction evidence="1">
        <text>ATP + protein L-histidine = ADP + protein N-phospho-L-histidine.</text>
        <dbReference type="EC" id="2.7.13.3"/>
    </reaction>
</comment>
<feature type="transmembrane region" description="Helical" evidence="13">
    <location>
        <begin position="162"/>
        <end position="179"/>
    </location>
</feature>
<dbReference type="SUPFAM" id="SSF47384">
    <property type="entry name" value="Homodimeric domain of signal transducing histidine kinase"/>
    <property type="match status" value="1"/>
</dbReference>
<comment type="caution">
    <text evidence="15">The sequence shown here is derived from an EMBL/GenBank/DDBJ whole genome shotgun (WGS) entry which is preliminary data.</text>
</comment>
<dbReference type="SUPFAM" id="SSF55874">
    <property type="entry name" value="ATPase domain of HSP90 chaperone/DNA topoisomerase II/histidine kinase"/>
    <property type="match status" value="1"/>
</dbReference>
<dbReference type="Pfam" id="PF00512">
    <property type="entry name" value="HisKA"/>
    <property type="match status" value="1"/>
</dbReference>
<keyword evidence="12 13" id="KW-0472">Membrane</keyword>
<dbReference type="InterPro" id="IPR036890">
    <property type="entry name" value="HATPase_C_sf"/>
</dbReference>
<dbReference type="GO" id="GO:0016301">
    <property type="term" value="F:kinase activity"/>
    <property type="evidence" value="ECO:0007669"/>
    <property type="project" value="UniProtKB-KW"/>
</dbReference>
<dbReference type="InterPro" id="IPR001734">
    <property type="entry name" value="Na/solute_symporter"/>
</dbReference>
<dbReference type="Gene3D" id="1.10.287.130">
    <property type="match status" value="1"/>
</dbReference>
<evidence type="ECO:0000256" key="10">
    <source>
        <dbReference type="ARBA" id="ARBA00022989"/>
    </source>
</evidence>
<dbReference type="SMART" id="SM00387">
    <property type="entry name" value="HATPase_c"/>
    <property type="match status" value="1"/>
</dbReference>
<dbReference type="EMBL" id="JBHUCP010000008">
    <property type="protein sequence ID" value="MFD1530497.1"/>
    <property type="molecule type" value="Genomic_DNA"/>
</dbReference>
<evidence type="ECO:0000256" key="8">
    <source>
        <dbReference type="ARBA" id="ARBA00022692"/>
    </source>
</evidence>
<keyword evidence="9 15" id="KW-0418">Kinase</keyword>
<dbReference type="CDD" id="cd00075">
    <property type="entry name" value="HATPase"/>
    <property type="match status" value="1"/>
</dbReference>
<keyword evidence="8 13" id="KW-0812">Transmembrane</keyword>
<feature type="transmembrane region" description="Helical" evidence="13">
    <location>
        <begin position="200"/>
        <end position="222"/>
    </location>
</feature>
<dbReference type="InterPro" id="IPR036097">
    <property type="entry name" value="HisK_dim/P_sf"/>
</dbReference>
<dbReference type="PANTHER" id="PTHR43711:SF30">
    <property type="entry name" value="HISTIDINE KINASE"/>
    <property type="match status" value="1"/>
</dbReference>
<name>A0ABW4FNF1_9PSEU</name>
<dbReference type="InterPro" id="IPR004358">
    <property type="entry name" value="Sig_transdc_His_kin-like_C"/>
</dbReference>
<keyword evidence="7" id="KW-0808">Transferase</keyword>
<evidence type="ECO:0000256" key="12">
    <source>
        <dbReference type="ARBA" id="ARBA00023136"/>
    </source>
</evidence>
<evidence type="ECO:0000256" key="3">
    <source>
        <dbReference type="ARBA" id="ARBA00004236"/>
    </source>
</evidence>
<accession>A0ABW4FNF1</accession>
<evidence type="ECO:0000256" key="9">
    <source>
        <dbReference type="ARBA" id="ARBA00022777"/>
    </source>
</evidence>
<evidence type="ECO:0000256" key="13">
    <source>
        <dbReference type="SAM" id="Phobius"/>
    </source>
</evidence>
<feature type="transmembrane region" description="Helical" evidence="13">
    <location>
        <begin position="36"/>
        <end position="57"/>
    </location>
</feature>
<evidence type="ECO:0000256" key="4">
    <source>
        <dbReference type="ARBA" id="ARBA00006434"/>
    </source>
</evidence>
<dbReference type="InterPro" id="IPR050736">
    <property type="entry name" value="Sensor_HK_Regulatory"/>
</dbReference>
<dbReference type="CDD" id="cd10322">
    <property type="entry name" value="SLC5sbd"/>
    <property type="match status" value="1"/>
</dbReference>
<dbReference type="CDD" id="cd00082">
    <property type="entry name" value="HisKA"/>
    <property type="match status" value="1"/>
</dbReference>
<feature type="transmembrane region" description="Helical" evidence="13">
    <location>
        <begin position="115"/>
        <end position="134"/>
    </location>
</feature>
<dbReference type="PANTHER" id="PTHR43711">
    <property type="entry name" value="TWO-COMPONENT HISTIDINE KINASE"/>
    <property type="match status" value="1"/>
</dbReference>
<evidence type="ECO:0000313" key="15">
    <source>
        <dbReference type="EMBL" id="MFD1530497.1"/>
    </source>
</evidence>
<feature type="transmembrane region" description="Helical" evidence="13">
    <location>
        <begin position="69"/>
        <end position="87"/>
    </location>
</feature>
<feature type="transmembrane region" description="Helical" evidence="13">
    <location>
        <begin position="408"/>
        <end position="429"/>
    </location>
</feature>
<feature type="transmembrane region" description="Helical" evidence="13">
    <location>
        <begin position="373"/>
        <end position="396"/>
    </location>
</feature>
<organism evidence="15 16">
    <name type="scientific">Pseudonocardia aurantiaca</name>
    <dbReference type="NCBI Taxonomy" id="75290"/>
    <lineage>
        <taxon>Bacteria</taxon>
        <taxon>Bacillati</taxon>
        <taxon>Actinomycetota</taxon>
        <taxon>Actinomycetes</taxon>
        <taxon>Pseudonocardiales</taxon>
        <taxon>Pseudonocardiaceae</taxon>
        <taxon>Pseudonocardia</taxon>
    </lineage>
</organism>
<protein>
    <recommendedName>
        <fullName evidence="5">histidine kinase</fullName>
        <ecNumber evidence="5">2.7.13.3</ecNumber>
    </recommendedName>
</protein>
<feature type="transmembrane region" description="Helical" evidence="13">
    <location>
        <begin position="6"/>
        <end position="24"/>
    </location>
</feature>
<evidence type="ECO:0000256" key="5">
    <source>
        <dbReference type="ARBA" id="ARBA00012438"/>
    </source>
</evidence>
<dbReference type="Proteomes" id="UP001597145">
    <property type="component" value="Unassembled WGS sequence"/>
</dbReference>
<gene>
    <name evidence="15" type="ORF">ACFSCY_13690</name>
</gene>
<comment type="subcellular location">
    <subcellularLocation>
        <location evidence="3">Cell membrane</location>
    </subcellularLocation>
    <subcellularLocation>
        <location evidence="2">Membrane</location>
        <topology evidence="2">Multi-pass membrane protein</topology>
    </subcellularLocation>
</comment>
<feature type="transmembrane region" description="Helical" evidence="13">
    <location>
        <begin position="281"/>
        <end position="305"/>
    </location>
</feature>
<dbReference type="PROSITE" id="PS50283">
    <property type="entry name" value="NA_SOLUT_SYMP_3"/>
    <property type="match status" value="1"/>
</dbReference>
<dbReference type="RefSeq" id="WP_343987808.1">
    <property type="nucleotide sequence ID" value="NZ_BAAAJG010000029.1"/>
</dbReference>
<evidence type="ECO:0000259" key="14">
    <source>
        <dbReference type="PROSITE" id="PS50109"/>
    </source>
</evidence>
<reference evidence="16" key="1">
    <citation type="journal article" date="2019" name="Int. J. Syst. Evol. Microbiol.">
        <title>The Global Catalogue of Microorganisms (GCM) 10K type strain sequencing project: providing services to taxonomists for standard genome sequencing and annotation.</title>
        <authorList>
            <consortium name="The Broad Institute Genomics Platform"/>
            <consortium name="The Broad Institute Genome Sequencing Center for Infectious Disease"/>
            <person name="Wu L."/>
            <person name="Ma J."/>
        </authorList>
    </citation>
    <scope>NUCLEOTIDE SEQUENCE [LARGE SCALE GENOMIC DNA]</scope>
    <source>
        <strain evidence="16">JCM 12165</strain>
    </source>
</reference>
<evidence type="ECO:0000256" key="2">
    <source>
        <dbReference type="ARBA" id="ARBA00004141"/>
    </source>
</evidence>